<comment type="similarity">
    <text evidence="1 7">Belongs to the folylpolyglutamate synthase family.</text>
</comment>
<dbReference type="GO" id="GO:0005524">
    <property type="term" value="F:ATP binding"/>
    <property type="evidence" value="ECO:0007669"/>
    <property type="project" value="UniProtKB-KW"/>
</dbReference>
<dbReference type="EMBL" id="KZ988653">
    <property type="protein sequence ID" value="RKP11789.1"/>
    <property type="molecule type" value="Genomic_DNA"/>
</dbReference>
<dbReference type="GO" id="GO:0005829">
    <property type="term" value="C:cytosol"/>
    <property type="evidence" value="ECO:0007669"/>
    <property type="project" value="TreeGrafter"/>
</dbReference>
<evidence type="ECO:0000256" key="3">
    <source>
        <dbReference type="ARBA" id="ARBA00022723"/>
    </source>
</evidence>
<dbReference type="SUPFAM" id="SSF53244">
    <property type="entry name" value="MurD-like peptide ligases, peptide-binding domain"/>
    <property type="match status" value="1"/>
</dbReference>
<dbReference type="Proteomes" id="UP000267251">
    <property type="component" value="Unassembled WGS sequence"/>
</dbReference>
<dbReference type="InterPro" id="IPR036565">
    <property type="entry name" value="Mur-like_cat_sf"/>
</dbReference>
<sequence>MDLGLERITHVLKALENPQDKVPVVHLAGTNGKGSTCTYLARLLGGPGWGERRVGQFTSPHFLEPRDAIRINGIPIPPGQYQELHERLMTSTEGGEALTSFEQETAVAFLYFVAMEVDVALIECGLGGALDATNVCVQPLLCILTSISLDHEAILGGTILEITRAKVGILRPDVPVVLAHQEEATREVVEGVVRGRAGALGCPLYLAPDQFKDGKGPVPCPLPGKAQEGNLSTALTALSLLPSSLTPDMSPDRTRRALLGMRWAGRMDVQSLPPLPAPVLMDGAHNPAGAHALRQALGEEEPIGWILGLSQGKDVDGMLRELLRPGDRAILLGFSIPDGMPWCRCMDPRDVESRIVSILPSLPTRVFPTKNEKDGMAGREERESLVHQALTHASSSFVSHRPVICGSLYLLADVYRTLGLEAFSPTE</sequence>
<gene>
    <name evidence="8" type="ORF">BJ684DRAFT_21634</name>
</gene>
<dbReference type="SUPFAM" id="SSF53623">
    <property type="entry name" value="MurD-like peptide ligases, catalytic domain"/>
    <property type="match status" value="1"/>
</dbReference>
<keyword evidence="6" id="KW-0460">Magnesium</keyword>
<dbReference type="InterPro" id="IPR036615">
    <property type="entry name" value="Mur_ligase_C_dom_sf"/>
</dbReference>
<evidence type="ECO:0000256" key="4">
    <source>
        <dbReference type="ARBA" id="ARBA00022741"/>
    </source>
</evidence>
<dbReference type="GO" id="GO:0005739">
    <property type="term" value="C:mitochondrion"/>
    <property type="evidence" value="ECO:0007669"/>
    <property type="project" value="TreeGrafter"/>
</dbReference>
<dbReference type="GO" id="GO:0004326">
    <property type="term" value="F:tetrahydrofolylpolyglutamate synthase activity"/>
    <property type="evidence" value="ECO:0007669"/>
    <property type="project" value="InterPro"/>
</dbReference>
<keyword evidence="2 7" id="KW-0436">Ligase</keyword>
<dbReference type="GO" id="GO:0006730">
    <property type="term" value="P:one-carbon metabolic process"/>
    <property type="evidence" value="ECO:0007669"/>
    <property type="project" value="UniProtKB-KW"/>
</dbReference>
<keyword evidence="9" id="KW-1185">Reference proteome</keyword>
<dbReference type="InterPro" id="IPR018109">
    <property type="entry name" value="Folylpolyglutamate_synth_CS"/>
</dbReference>
<dbReference type="Gene3D" id="3.90.190.20">
    <property type="entry name" value="Mur ligase, C-terminal domain"/>
    <property type="match status" value="1"/>
</dbReference>
<name>A0A4V1IXP6_9FUNG</name>
<proteinExistence type="inferred from homology"/>
<dbReference type="EC" id="6.3.2.12" evidence="7"/>
<dbReference type="OrthoDB" id="5212574at2759"/>
<evidence type="ECO:0000256" key="1">
    <source>
        <dbReference type="ARBA" id="ARBA00008276"/>
    </source>
</evidence>
<comment type="catalytic activity">
    <reaction evidence="7">
        <text>7,8-dihydropteroate + L-glutamate + ATP = 7,8-dihydrofolate + ADP + phosphate + H(+)</text>
        <dbReference type="Rhea" id="RHEA:23584"/>
        <dbReference type="ChEBI" id="CHEBI:15378"/>
        <dbReference type="ChEBI" id="CHEBI:17839"/>
        <dbReference type="ChEBI" id="CHEBI:29985"/>
        <dbReference type="ChEBI" id="CHEBI:30616"/>
        <dbReference type="ChEBI" id="CHEBI:43474"/>
        <dbReference type="ChEBI" id="CHEBI:57451"/>
        <dbReference type="ChEBI" id="CHEBI:456216"/>
        <dbReference type="EC" id="6.3.2.12"/>
    </reaction>
</comment>
<organism evidence="8 9">
    <name type="scientific">Piptocephalis cylindrospora</name>
    <dbReference type="NCBI Taxonomy" id="1907219"/>
    <lineage>
        <taxon>Eukaryota</taxon>
        <taxon>Fungi</taxon>
        <taxon>Fungi incertae sedis</taxon>
        <taxon>Zoopagomycota</taxon>
        <taxon>Zoopagomycotina</taxon>
        <taxon>Zoopagomycetes</taxon>
        <taxon>Zoopagales</taxon>
        <taxon>Piptocephalidaceae</taxon>
        <taxon>Piptocephalis</taxon>
    </lineage>
</organism>
<keyword evidence="7" id="KW-0554">One-carbon metabolism</keyword>
<dbReference type="UniPathway" id="UPA00850"/>
<dbReference type="GO" id="GO:0008841">
    <property type="term" value="F:dihydrofolate synthase activity"/>
    <property type="evidence" value="ECO:0007669"/>
    <property type="project" value="UniProtKB-EC"/>
</dbReference>
<keyword evidence="4 7" id="KW-0547">Nucleotide-binding</keyword>
<evidence type="ECO:0000313" key="9">
    <source>
        <dbReference type="Proteomes" id="UP000267251"/>
    </source>
</evidence>
<evidence type="ECO:0000256" key="6">
    <source>
        <dbReference type="ARBA" id="ARBA00022842"/>
    </source>
</evidence>
<keyword evidence="5 7" id="KW-0067">ATP-binding</keyword>
<accession>A0A4V1IXP6</accession>
<evidence type="ECO:0000256" key="7">
    <source>
        <dbReference type="PIRNR" id="PIRNR001563"/>
    </source>
</evidence>
<dbReference type="PROSITE" id="PS01011">
    <property type="entry name" value="FOLYLPOLYGLU_SYNT_1"/>
    <property type="match status" value="1"/>
</dbReference>
<dbReference type="AlphaFoldDB" id="A0A4V1IXP6"/>
<evidence type="ECO:0000256" key="5">
    <source>
        <dbReference type="ARBA" id="ARBA00022840"/>
    </source>
</evidence>
<evidence type="ECO:0000256" key="2">
    <source>
        <dbReference type="ARBA" id="ARBA00022598"/>
    </source>
</evidence>
<dbReference type="PIRSF" id="PIRSF001563">
    <property type="entry name" value="Folylpolyglu_synth"/>
    <property type="match status" value="1"/>
</dbReference>
<protein>
    <recommendedName>
        <fullName evidence="7">Dihydrofolate synthetase</fullName>
        <ecNumber evidence="7">6.3.2.12</ecNumber>
    </recommendedName>
</protein>
<dbReference type="NCBIfam" id="TIGR01499">
    <property type="entry name" value="folC"/>
    <property type="match status" value="1"/>
</dbReference>
<dbReference type="GO" id="GO:0046872">
    <property type="term" value="F:metal ion binding"/>
    <property type="evidence" value="ECO:0007669"/>
    <property type="project" value="UniProtKB-KW"/>
</dbReference>
<reference evidence="9" key="1">
    <citation type="journal article" date="2018" name="Nat. Microbiol.">
        <title>Leveraging single-cell genomics to expand the fungal tree of life.</title>
        <authorList>
            <person name="Ahrendt S.R."/>
            <person name="Quandt C.A."/>
            <person name="Ciobanu D."/>
            <person name="Clum A."/>
            <person name="Salamov A."/>
            <person name="Andreopoulos B."/>
            <person name="Cheng J.F."/>
            <person name="Woyke T."/>
            <person name="Pelin A."/>
            <person name="Henrissat B."/>
            <person name="Reynolds N.K."/>
            <person name="Benny G.L."/>
            <person name="Smith M.E."/>
            <person name="James T.Y."/>
            <person name="Grigoriev I.V."/>
        </authorList>
    </citation>
    <scope>NUCLEOTIDE SEQUENCE [LARGE SCALE GENOMIC DNA]</scope>
</reference>
<dbReference type="InterPro" id="IPR001645">
    <property type="entry name" value="Folylpolyglutamate_synth"/>
</dbReference>
<dbReference type="PANTHER" id="PTHR11136:SF0">
    <property type="entry name" value="DIHYDROFOLATE SYNTHETASE-RELATED"/>
    <property type="match status" value="1"/>
</dbReference>
<dbReference type="PANTHER" id="PTHR11136">
    <property type="entry name" value="FOLYLPOLYGLUTAMATE SYNTHASE-RELATED"/>
    <property type="match status" value="1"/>
</dbReference>
<comment type="pathway">
    <text evidence="7">Cofactor biosynthesis; tetrahydrofolylpolyglutamate biosynthesis.</text>
</comment>
<keyword evidence="3" id="KW-0479">Metal-binding</keyword>
<evidence type="ECO:0000313" key="8">
    <source>
        <dbReference type="EMBL" id="RKP11789.1"/>
    </source>
</evidence>
<dbReference type="Gene3D" id="3.40.1190.10">
    <property type="entry name" value="Mur-like, catalytic domain"/>
    <property type="match status" value="1"/>
</dbReference>